<keyword evidence="1" id="KW-0812">Transmembrane</keyword>
<keyword evidence="3" id="KW-1185">Reference proteome</keyword>
<proteinExistence type="predicted"/>
<sequence length="106" mass="12498">MATLIVMIAVLLIIILFCCFAAPGVRMMCKRYVFRRCMGNDPNIDNVYARRYGYDTRDEIREVNELNQITRKVTRKTVASRHGVVWFGLNFICSCLHFFIYIKEYT</sequence>
<reference evidence="2" key="1">
    <citation type="submission" date="2022-01" db="EMBL/GenBank/DDBJ databases">
        <authorList>
            <person name="King R."/>
        </authorList>
    </citation>
    <scope>NUCLEOTIDE SEQUENCE</scope>
</reference>
<keyword evidence="1" id="KW-1133">Transmembrane helix</keyword>
<name>A0A9N9TT92_PHYSR</name>
<evidence type="ECO:0000313" key="3">
    <source>
        <dbReference type="Proteomes" id="UP001153712"/>
    </source>
</evidence>
<dbReference type="AlphaFoldDB" id="A0A9N9TT92"/>
<keyword evidence="1" id="KW-0472">Membrane</keyword>
<dbReference type="EMBL" id="OU900096">
    <property type="protein sequence ID" value="CAG9860816.1"/>
    <property type="molecule type" value="Genomic_DNA"/>
</dbReference>
<gene>
    <name evidence="2" type="ORF">PHYEVI_LOCUS7164</name>
</gene>
<organism evidence="2 3">
    <name type="scientific">Phyllotreta striolata</name>
    <name type="common">Striped flea beetle</name>
    <name type="synonym">Crioceris striolata</name>
    <dbReference type="NCBI Taxonomy" id="444603"/>
    <lineage>
        <taxon>Eukaryota</taxon>
        <taxon>Metazoa</taxon>
        <taxon>Ecdysozoa</taxon>
        <taxon>Arthropoda</taxon>
        <taxon>Hexapoda</taxon>
        <taxon>Insecta</taxon>
        <taxon>Pterygota</taxon>
        <taxon>Neoptera</taxon>
        <taxon>Endopterygota</taxon>
        <taxon>Coleoptera</taxon>
        <taxon>Polyphaga</taxon>
        <taxon>Cucujiformia</taxon>
        <taxon>Chrysomeloidea</taxon>
        <taxon>Chrysomelidae</taxon>
        <taxon>Galerucinae</taxon>
        <taxon>Alticini</taxon>
        <taxon>Phyllotreta</taxon>
    </lineage>
</organism>
<protein>
    <submittedName>
        <fullName evidence="2">Uncharacterized protein</fullName>
    </submittedName>
</protein>
<evidence type="ECO:0000256" key="1">
    <source>
        <dbReference type="SAM" id="Phobius"/>
    </source>
</evidence>
<feature type="transmembrane region" description="Helical" evidence="1">
    <location>
        <begin position="84"/>
        <end position="102"/>
    </location>
</feature>
<dbReference type="OrthoDB" id="8184505at2759"/>
<feature type="transmembrane region" description="Helical" evidence="1">
    <location>
        <begin position="6"/>
        <end position="25"/>
    </location>
</feature>
<evidence type="ECO:0000313" key="2">
    <source>
        <dbReference type="EMBL" id="CAG9860816.1"/>
    </source>
</evidence>
<accession>A0A9N9TT92</accession>
<dbReference type="Proteomes" id="UP001153712">
    <property type="component" value="Chromosome 3"/>
</dbReference>